<dbReference type="Gene3D" id="3.40.50.10320">
    <property type="entry name" value="LmbE-like"/>
    <property type="match status" value="1"/>
</dbReference>
<comment type="similarity">
    <text evidence="1">Belongs to the PIGL family.</text>
</comment>
<dbReference type="GO" id="GO:0016020">
    <property type="term" value="C:membrane"/>
    <property type="evidence" value="ECO:0007669"/>
    <property type="project" value="GOC"/>
</dbReference>
<accession>A0A238FRJ1</accession>
<dbReference type="PANTHER" id="PTHR12993">
    <property type="entry name" value="N-ACETYLGLUCOSAMINYL-PHOSPHATIDYLINOSITOL DE-N-ACETYLASE-RELATED"/>
    <property type="match status" value="1"/>
</dbReference>
<dbReference type="EMBL" id="FMSP01000019">
    <property type="protein sequence ID" value="SCV73838.1"/>
    <property type="molecule type" value="Genomic_DNA"/>
</dbReference>
<protein>
    <recommendedName>
        <fullName evidence="2">N-acetylglucosaminylphosphatidylinositol deacetylase</fullName>
        <ecNumber evidence="2">3.5.1.89</ecNumber>
    </recommendedName>
</protein>
<keyword evidence="3" id="KW-0732">Signal</keyword>
<dbReference type="UniPathway" id="UPA00196"/>
<dbReference type="EC" id="3.5.1.89" evidence="2"/>
<dbReference type="GO" id="GO:0005783">
    <property type="term" value="C:endoplasmic reticulum"/>
    <property type="evidence" value="ECO:0007669"/>
    <property type="project" value="TreeGrafter"/>
</dbReference>
<dbReference type="OrthoDB" id="440160at2759"/>
<evidence type="ECO:0000313" key="4">
    <source>
        <dbReference type="EMBL" id="SCV73838.1"/>
    </source>
</evidence>
<dbReference type="GO" id="GO:0000225">
    <property type="term" value="F:N-acetylglucosaminylphosphatidylinositol deacetylase activity"/>
    <property type="evidence" value="ECO:0007669"/>
    <property type="project" value="UniProtKB-EC"/>
</dbReference>
<evidence type="ECO:0000256" key="3">
    <source>
        <dbReference type="SAM" id="SignalP"/>
    </source>
</evidence>
<evidence type="ECO:0000256" key="2">
    <source>
        <dbReference type="ARBA" id="ARBA00012176"/>
    </source>
</evidence>
<dbReference type="GO" id="GO:0006506">
    <property type="term" value="P:GPI anchor biosynthetic process"/>
    <property type="evidence" value="ECO:0007669"/>
    <property type="project" value="UniProtKB-UniPathway"/>
</dbReference>
<dbReference type="Proteomes" id="UP000198372">
    <property type="component" value="Unassembled WGS sequence"/>
</dbReference>
<feature type="signal peptide" evidence="3">
    <location>
        <begin position="1"/>
        <end position="23"/>
    </location>
</feature>
<reference evidence="5" key="1">
    <citation type="submission" date="2016-09" db="EMBL/GenBank/DDBJ databases">
        <authorList>
            <person name="Jeantristanb JTB J.-T."/>
            <person name="Ricardo R."/>
        </authorList>
    </citation>
    <scope>NUCLEOTIDE SEQUENCE [LARGE SCALE GENOMIC DNA]</scope>
</reference>
<dbReference type="PANTHER" id="PTHR12993:SF11">
    <property type="entry name" value="N-ACETYLGLUCOSAMINYL-PHOSPHATIDYLINOSITOL DE-N-ACETYLASE"/>
    <property type="match status" value="1"/>
</dbReference>
<dbReference type="InterPro" id="IPR024078">
    <property type="entry name" value="LmbE-like_dom_sf"/>
</dbReference>
<dbReference type="InterPro" id="IPR003737">
    <property type="entry name" value="GlcNAc_PI_deacetylase-related"/>
</dbReference>
<dbReference type="Pfam" id="PF02585">
    <property type="entry name" value="PIG-L"/>
    <property type="match status" value="1"/>
</dbReference>
<keyword evidence="5" id="KW-1185">Reference proteome</keyword>
<evidence type="ECO:0000256" key="1">
    <source>
        <dbReference type="ARBA" id="ARBA00006066"/>
    </source>
</evidence>
<dbReference type="AlphaFoldDB" id="A0A238FRJ1"/>
<gene>
    <name evidence="4" type="ORF">BQ2448_6268</name>
</gene>
<proteinExistence type="inferred from homology"/>
<name>A0A238FRJ1_9BASI</name>
<feature type="chain" id="PRO_5012714760" description="N-acetylglucosaminylphosphatidylinositol deacetylase" evidence="3">
    <location>
        <begin position="24"/>
        <end position="325"/>
    </location>
</feature>
<dbReference type="SUPFAM" id="SSF102588">
    <property type="entry name" value="LmbE-like"/>
    <property type="match status" value="1"/>
</dbReference>
<dbReference type="STRING" id="269621.A0A238FRJ1"/>
<sequence length="325" mass="35861">MGLGDKLSVLVVACLAVWSMLLANNWTNGTPHLKGLQNARSIIWVIAHPDDEAFFFGPSLTNLLAPPGRDEQKSKKVYPTGHILSLSTGESGNYEGQGELRTAELKESCRMFSIDDDHCVAIDDPSVRLGLFHPRIEADLPALSLCSRLVDGPDQTWSSEVINSIVAEKVKQWNADAIITFDPLGVSSHPNHASLGQALLSAPSSFPQIYLVPTTPLPFKFTSLILLPFKHLQHNILPSSLLHLLPSYPGAGTGPISRNKTVFLTSPPPSFILTRLAFDAHQSQQTWFRTLYAFFSHYLWWIELVPREKYRAKGVQLGSGGKTEL</sequence>
<organism evidence="4 5">
    <name type="scientific">Microbotryum intermedium</name>
    <dbReference type="NCBI Taxonomy" id="269621"/>
    <lineage>
        <taxon>Eukaryota</taxon>
        <taxon>Fungi</taxon>
        <taxon>Dikarya</taxon>
        <taxon>Basidiomycota</taxon>
        <taxon>Pucciniomycotina</taxon>
        <taxon>Microbotryomycetes</taxon>
        <taxon>Microbotryales</taxon>
        <taxon>Microbotryaceae</taxon>
        <taxon>Microbotryum</taxon>
    </lineage>
</organism>
<evidence type="ECO:0000313" key="5">
    <source>
        <dbReference type="Proteomes" id="UP000198372"/>
    </source>
</evidence>